<evidence type="ECO:0000313" key="1">
    <source>
        <dbReference type="EMBL" id="GLL06308.1"/>
    </source>
</evidence>
<dbReference type="RefSeq" id="WP_261961232.1">
    <property type="nucleotide sequence ID" value="NZ_BAAAXA010000001.1"/>
</dbReference>
<reference evidence="1" key="2">
    <citation type="submission" date="2023-01" db="EMBL/GenBank/DDBJ databases">
        <authorList>
            <person name="Sun Q."/>
            <person name="Evtushenko L."/>
        </authorList>
    </citation>
    <scope>NUCLEOTIDE SEQUENCE</scope>
    <source>
        <strain evidence="1">VKM Ac-1321</strain>
    </source>
</reference>
<evidence type="ECO:0000313" key="2">
    <source>
        <dbReference type="Proteomes" id="UP001143480"/>
    </source>
</evidence>
<proteinExistence type="predicted"/>
<accession>A0A9W6KRJ5</accession>
<protein>
    <submittedName>
        <fullName evidence="1">Uncharacterized protein</fullName>
    </submittedName>
</protein>
<reference evidence="1" key="1">
    <citation type="journal article" date="2014" name="Int. J. Syst. Evol. Microbiol.">
        <title>Complete genome sequence of Corynebacterium casei LMG S-19264T (=DSM 44701T), isolated from a smear-ripened cheese.</title>
        <authorList>
            <consortium name="US DOE Joint Genome Institute (JGI-PGF)"/>
            <person name="Walter F."/>
            <person name="Albersmeier A."/>
            <person name="Kalinowski J."/>
            <person name="Ruckert C."/>
        </authorList>
    </citation>
    <scope>NUCLEOTIDE SEQUENCE</scope>
    <source>
        <strain evidence="1">VKM Ac-1321</strain>
    </source>
</reference>
<sequence>MTQTIWDSLVAETQFATELTVTGLRRLCSVPTEPGVFLWGSKDLNYALHVGMHSYSSGLERLCKLAIACNVYAATGAFPNLRSYSHKIGNLLDALGALTPSSRSASMHKAKYLVRPLDGLDPGLTNMVERFANGAGRYEHLDSLWNGDAEVNTYNEWSALAARSSVSDEVRELISIKKAMAEAIGSELVDRGLESTGEMVMEDLALQTYEPSVGVVLSLFRKVRWVSTMLDTATYYTRQELPLLGEVVAPTFCHSSANFFNYHIARIGDEEVVVEELQAVFKRISVREAEDDDEDFDNLIEE</sequence>
<keyword evidence="2" id="KW-1185">Reference proteome</keyword>
<gene>
    <name evidence="1" type="ORF">GCM10017581_080570</name>
</gene>
<organism evidence="1 2">
    <name type="scientific">Dactylosporangium matsuzakiense</name>
    <dbReference type="NCBI Taxonomy" id="53360"/>
    <lineage>
        <taxon>Bacteria</taxon>
        <taxon>Bacillati</taxon>
        <taxon>Actinomycetota</taxon>
        <taxon>Actinomycetes</taxon>
        <taxon>Micromonosporales</taxon>
        <taxon>Micromonosporaceae</taxon>
        <taxon>Dactylosporangium</taxon>
    </lineage>
</organism>
<dbReference type="EMBL" id="BSFP01000071">
    <property type="protein sequence ID" value="GLL06308.1"/>
    <property type="molecule type" value="Genomic_DNA"/>
</dbReference>
<comment type="caution">
    <text evidence="1">The sequence shown here is derived from an EMBL/GenBank/DDBJ whole genome shotgun (WGS) entry which is preliminary data.</text>
</comment>
<dbReference type="AlphaFoldDB" id="A0A9W6KRJ5"/>
<name>A0A9W6KRJ5_9ACTN</name>
<dbReference type="Proteomes" id="UP001143480">
    <property type="component" value="Unassembled WGS sequence"/>
</dbReference>